<evidence type="ECO:0000256" key="1">
    <source>
        <dbReference type="ARBA" id="ARBA00022679"/>
    </source>
</evidence>
<reference evidence="8 9" key="1">
    <citation type="journal article" date="2021" name="Sci. Rep.">
        <title>The genome of the diatom Chaetoceros tenuissimus carries an ancient integrated fragment of an extant virus.</title>
        <authorList>
            <person name="Hongo Y."/>
            <person name="Kimura K."/>
            <person name="Takaki Y."/>
            <person name="Yoshida Y."/>
            <person name="Baba S."/>
            <person name="Kobayashi G."/>
            <person name="Nagasaki K."/>
            <person name="Hano T."/>
            <person name="Tomaru Y."/>
        </authorList>
    </citation>
    <scope>NUCLEOTIDE SEQUENCE [LARGE SCALE GENOMIC DNA]</scope>
    <source>
        <strain evidence="8 9">NIES-3715</strain>
    </source>
</reference>
<dbReference type="PANTHER" id="PTHR37984">
    <property type="entry name" value="PROTEIN CBG26694"/>
    <property type="match status" value="1"/>
</dbReference>
<dbReference type="PANTHER" id="PTHR37984:SF5">
    <property type="entry name" value="PROTEIN NYNRIN-LIKE"/>
    <property type="match status" value="1"/>
</dbReference>
<gene>
    <name evidence="8" type="ORF">CTEN210_05672</name>
</gene>
<protein>
    <recommendedName>
        <fullName evidence="10">Reverse transcriptase</fullName>
    </recommendedName>
</protein>
<dbReference type="GO" id="GO:0016779">
    <property type="term" value="F:nucleotidyltransferase activity"/>
    <property type="evidence" value="ECO:0007669"/>
    <property type="project" value="UniProtKB-KW"/>
</dbReference>
<dbReference type="InterPro" id="IPR041577">
    <property type="entry name" value="RT_RNaseH_2"/>
</dbReference>
<organism evidence="8 9">
    <name type="scientific">Chaetoceros tenuissimus</name>
    <dbReference type="NCBI Taxonomy" id="426638"/>
    <lineage>
        <taxon>Eukaryota</taxon>
        <taxon>Sar</taxon>
        <taxon>Stramenopiles</taxon>
        <taxon>Ochrophyta</taxon>
        <taxon>Bacillariophyta</taxon>
        <taxon>Coscinodiscophyceae</taxon>
        <taxon>Chaetocerotophycidae</taxon>
        <taxon>Chaetocerotales</taxon>
        <taxon>Chaetocerotaceae</taxon>
        <taxon>Chaetoceros</taxon>
    </lineage>
</organism>
<keyword evidence="5" id="KW-0511">Multifunctional enzyme</keyword>
<dbReference type="InterPro" id="IPR043502">
    <property type="entry name" value="DNA/RNA_pol_sf"/>
</dbReference>
<evidence type="ECO:0000256" key="5">
    <source>
        <dbReference type="ARBA" id="ARBA00023268"/>
    </source>
</evidence>
<dbReference type="GO" id="GO:0015074">
    <property type="term" value="P:DNA integration"/>
    <property type="evidence" value="ECO:0007669"/>
    <property type="project" value="InterPro"/>
</dbReference>
<keyword evidence="9" id="KW-1185">Reference proteome</keyword>
<accession>A0AAD3CNG6</accession>
<dbReference type="InterPro" id="IPR050951">
    <property type="entry name" value="Retrovirus_Pol_polyprotein"/>
</dbReference>
<dbReference type="GO" id="GO:0003676">
    <property type="term" value="F:nucleic acid binding"/>
    <property type="evidence" value="ECO:0007669"/>
    <property type="project" value="InterPro"/>
</dbReference>
<dbReference type="InterPro" id="IPR001584">
    <property type="entry name" value="Integrase_cat-core"/>
</dbReference>
<keyword evidence="4" id="KW-0255">Endonuclease</keyword>
<dbReference type="SUPFAM" id="SSF53098">
    <property type="entry name" value="Ribonuclease H-like"/>
    <property type="match status" value="1"/>
</dbReference>
<dbReference type="Gene3D" id="3.30.420.10">
    <property type="entry name" value="Ribonuclease H-like superfamily/Ribonuclease H"/>
    <property type="match status" value="1"/>
</dbReference>
<dbReference type="InterPro" id="IPR043128">
    <property type="entry name" value="Rev_trsase/Diguanyl_cyclase"/>
</dbReference>
<sequence length="968" mass="112570">MLFLTVNFVNEIKQVTQYGHLPPRNVTMQPWHTVAVDLIGPWKMKIQGVDVEFRALTIVDNDTNLLKAVRIENTRAQHIADLFENTWLSRYPRPVKCIHDKGTEFTGSEFQQMLQRFHIRPSQITTKNPQGNSICERIHQTMLNQIRSLLRQNPPNDINQANHVIDILLANTVYALRTSLHSSLNASPGALAFQRDMILNIPFIADLNNIRNRRQEIVNRSNDRENANRLDYNYQVGDWILIRSDAHQVVQKLEERWFGPFQITQVHVNGNVTIRLRAALPSGCPLTEIPAESFLGFGGTATIHEKVTLQQVILPEFSRSLQIESFDAVVMDGRSNYDIILGRDFLQKIGLILDFKNLQIKWMNMEISMKPATYWNTLENVQIAFAEYTDEADEEPNDGYAAAILPSKYDDVSPDVIAAKQTHLDKEKQQDLKKVLHQFPTLFNGKLKQFKGEEVHLTLKKDAKPVQSRPYKVPFLHRQVFKNDFDRLVEQGVMKKAPRSEWVAPTFIIPKKDGHVCWVSDFRELNKNLIRKQYTLPRIHDIFERRNGYKYFTKLDITQYYTFKLDKASSMLCTIATPFGLYRYLCLPMGILESPDIAQEIMERLLANCDCEVYIDDIGIFSRTWKKHIAKLNKILHILQDTNFTINPLKCEWAVQETDWLGHWLTPVGIKPWEKKIKPLLALPKPRTTKEVKSFLGAINFYKDMWKRRPHLQQPLTELLKKGSFKWGPAQDKAFEQIKALMASDVLLYYPDHNKAFHIYTDSSDYQLGSSIAQYDDDGILHPVAYFSHKLNSAQMNYTVGDKEFLSIFETLRTYRTMLLGAEIHLYTDHQNLTFKNINSQRILRWRMYIEEYGPKLHFIPGETNTLADYFSCVELNQQVMEEKSPGPTTEVVDSYYQDIVNDDWRLAECLLPISDAFINVQEKALFPMNFDRIQLAQQRDASLQQLRQQKPQEYVLRQTGQHNLIYH</sequence>
<name>A0AAD3CNG6_9STRA</name>
<keyword evidence="2" id="KW-0548">Nucleotidyltransferase</keyword>
<evidence type="ECO:0000313" key="9">
    <source>
        <dbReference type="Proteomes" id="UP001054902"/>
    </source>
</evidence>
<evidence type="ECO:0000259" key="7">
    <source>
        <dbReference type="PROSITE" id="PS50994"/>
    </source>
</evidence>
<dbReference type="Pfam" id="PF17919">
    <property type="entry name" value="RT_RNaseH_2"/>
    <property type="match status" value="1"/>
</dbReference>
<dbReference type="InterPro" id="IPR036397">
    <property type="entry name" value="RNaseH_sf"/>
</dbReference>
<proteinExistence type="predicted"/>
<dbReference type="SUPFAM" id="SSF56672">
    <property type="entry name" value="DNA/RNA polymerases"/>
    <property type="match status" value="1"/>
</dbReference>
<dbReference type="Pfam" id="PF00078">
    <property type="entry name" value="RVT_1"/>
    <property type="match status" value="1"/>
</dbReference>
<dbReference type="CDD" id="cd01647">
    <property type="entry name" value="RT_LTR"/>
    <property type="match status" value="1"/>
</dbReference>
<dbReference type="Gene3D" id="3.30.70.270">
    <property type="match status" value="2"/>
</dbReference>
<dbReference type="Gene3D" id="3.10.10.10">
    <property type="entry name" value="HIV Type 1 Reverse Transcriptase, subunit A, domain 1"/>
    <property type="match status" value="1"/>
</dbReference>
<dbReference type="Gene3D" id="2.40.70.10">
    <property type="entry name" value="Acid Proteases"/>
    <property type="match status" value="1"/>
</dbReference>
<keyword evidence="3" id="KW-0540">Nuclease</keyword>
<dbReference type="Proteomes" id="UP001054902">
    <property type="component" value="Unassembled WGS sequence"/>
</dbReference>
<dbReference type="CDD" id="cd09274">
    <property type="entry name" value="RNase_HI_RT_Ty3"/>
    <property type="match status" value="1"/>
</dbReference>
<feature type="domain" description="Reverse transcriptase" evidence="6">
    <location>
        <begin position="490"/>
        <end position="665"/>
    </location>
</feature>
<evidence type="ECO:0000313" key="8">
    <source>
        <dbReference type="EMBL" id="GFH49196.1"/>
    </source>
</evidence>
<feature type="domain" description="Integrase catalytic" evidence="7">
    <location>
        <begin position="26"/>
        <end position="196"/>
    </location>
</feature>
<evidence type="ECO:0008006" key="10">
    <source>
        <dbReference type="Google" id="ProtNLM"/>
    </source>
</evidence>
<keyword evidence="4" id="KW-0378">Hydrolase</keyword>
<dbReference type="InterPro" id="IPR012337">
    <property type="entry name" value="RNaseH-like_sf"/>
</dbReference>
<dbReference type="PROSITE" id="PS50994">
    <property type="entry name" value="INTEGRASE"/>
    <property type="match status" value="1"/>
</dbReference>
<dbReference type="InterPro" id="IPR021109">
    <property type="entry name" value="Peptidase_aspartic_dom_sf"/>
</dbReference>
<comment type="caution">
    <text evidence="8">The sequence shown here is derived from an EMBL/GenBank/DDBJ whole genome shotgun (WGS) entry which is preliminary data.</text>
</comment>
<evidence type="ECO:0000256" key="4">
    <source>
        <dbReference type="ARBA" id="ARBA00022759"/>
    </source>
</evidence>
<evidence type="ECO:0000256" key="2">
    <source>
        <dbReference type="ARBA" id="ARBA00022695"/>
    </source>
</evidence>
<dbReference type="InterPro" id="IPR000477">
    <property type="entry name" value="RT_dom"/>
</dbReference>
<dbReference type="PROSITE" id="PS50878">
    <property type="entry name" value="RT_POL"/>
    <property type="match status" value="1"/>
</dbReference>
<dbReference type="FunFam" id="3.30.70.270:FF:000020">
    <property type="entry name" value="Transposon Tf2-6 polyprotein-like Protein"/>
    <property type="match status" value="1"/>
</dbReference>
<evidence type="ECO:0000259" key="6">
    <source>
        <dbReference type="PROSITE" id="PS50878"/>
    </source>
</evidence>
<keyword evidence="1" id="KW-0808">Transferase</keyword>
<dbReference type="GO" id="GO:0004519">
    <property type="term" value="F:endonuclease activity"/>
    <property type="evidence" value="ECO:0007669"/>
    <property type="project" value="UniProtKB-KW"/>
</dbReference>
<dbReference type="AlphaFoldDB" id="A0AAD3CNG6"/>
<evidence type="ECO:0000256" key="3">
    <source>
        <dbReference type="ARBA" id="ARBA00022722"/>
    </source>
</evidence>
<dbReference type="EMBL" id="BLLK01000033">
    <property type="protein sequence ID" value="GFH49196.1"/>
    <property type="molecule type" value="Genomic_DNA"/>
</dbReference>